<evidence type="ECO:0000313" key="3">
    <source>
        <dbReference type="Proteomes" id="UP000637513"/>
    </source>
</evidence>
<name>A0ABR7MT42_9FIRM</name>
<dbReference type="Proteomes" id="UP000637513">
    <property type="component" value="Unassembled WGS sequence"/>
</dbReference>
<dbReference type="SUPFAM" id="SSF109604">
    <property type="entry name" value="HD-domain/PDEase-like"/>
    <property type="match status" value="1"/>
</dbReference>
<proteinExistence type="predicted"/>
<keyword evidence="3" id="KW-1185">Reference proteome</keyword>
<evidence type="ECO:0000313" key="2">
    <source>
        <dbReference type="EMBL" id="MBC8556982.1"/>
    </source>
</evidence>
<organism evidence="2 3">
    <name type="scientific">Jutongia hominis</name>
    <dbReference type="NCBI Taxonomy" id="2763664"/>
    <lineage>
        <taxon>Bacteria</taxon>
        <taxon>Bacillati</taxon>
        <taxon>Bacillota</taxon>
        <taxon>Clostridia</taxon>
        <taxon>Lachnospirales</taxon>
        <taxon>Lachnospiraceae</taxon>
        <taxon>Jutongia</taxon>
    </lineage>
</organism>
<accession>A0ABR7MT42</accession>
<comment type="caution">
    <text evidence="2">The sequence shown here is derived from an EMBL/GenBank/DDBJ whole genome shotgun (WGS) entry which is preliminary data.</text>
</comment>
<dbReference type="InterPro" id="IPR003607">
    <property type="entry name" value="HD/PDEase_dom"/>
</dbReference>
<dbReference type="Gene3D" id="1.10.3210.10">
    <property type="entry name" value="Hypothetical protein af1432"/>
    <property type="match status" value="1"/>
</dbReference>
<dbReference type="SMART" id="SM00471">
    <property type="entry name" value="HDc"/>
    <property type="match status" value="1"/>
</dbReference>
<dbReference type="RefSeq" id="WP_249303818.1">
    <property type="nucleotide sequence ID" value="NZ_JACRSW010000015.1"/>
</dbReference>
<gene>
    <name evidence="2" type="ORF">H8700_04590</name>
</gene>
<evidence type="ECO:0000259" key="1">
    <source>
        <dbReference type="SMART" id="SM00471"/>
    </source>
</evidence>
<sequence>MLFIKSDELKTGMRLAKPIYNKNGVMLYERNSKLTRQGIVSIQNFGLIGVYILEPAEPVPPMSEDDIEFERFQAMAIFTIRDILDDVAAQKEPKGMYPFANQVIKKYGSLYHKINFVQNLRSTEDYVYKHALNTAILCALISKKMELDFKAQLDVVVGGILHDIGELMMPLALRKIKKEERSEEDEKKINTYYYAGYQLINKDYELDAGVKRTTTLAMRDLYQIGDADVIQNTKKINEVEILKVASVFDTMTAMKFEEEPMSEITALRYLLDGANGYDQLVVQALVDSINVLQPGVCVDLSNGDKGLVITENPTDILHPFVLSFRDNQILNLADSSVASGVHIVDIMKTMDNRHIVDHEALAKYKGETVHLGEARTNKHY</sequence>
<dbReference type="PANTHER" id="PTHR43155:SF2">
    <property type="entry name" value="CYCLIC DI-GMP PHOSPHODIESTERASE PA4108"/>
    <property type="match status" value="1"/>
</dbReference>
<reference evidence="2 3" key="1">
    <citation type="submission" date="2020-08" db="EMBL/GenBank/DDBJ databases">
        <title>Genome public.</title>
        <authorList>
            <person name="Liu C."/>
            <person name="Sun Q."/>
        </authorList>
    </citation>
    <scope>NUCLEOTIDE SEQUENCE [LARGE SCALE GENOMIC DNA]</scope>
    <source>
        <strain evidence="2 3">BX3</strain>
    </source>
</reference>
<feature type="domain" description="HD/PDEase" evidence="1">
    <location>
        <begin position="123"/>
        <end position="260"/>
    </location>
</feature>
<dbReference type="PANTHER" id="PTHR43155">
    <property type="entry name" value="CYCLIC DI-GMP PHOSPHODIESTERASE PA4108-RELATED"/>
    <property type="match status" value="1"/>
</dbReference>
<dbReference type="CDD" id="cd00077">
    <property type="entry name" value="HDc"/>
    <property type="match status" value="1"/>
</dbReference>
<dbReference type="Pfam" id="PF13487">
    <property type="entry name" value="HD_5"/>
    <property type="match status" value="1"/>
</dbReference>
<protein>
    <submittedName>
        <fullName evidence="2">Phosphohydrolase</fullName>
    </submittedName>
</protein>
<dbReference type="EMBL" id="JACRSW010000015">
    <property type="protein sequence ID" value="MBC8556982.1"/>
    <property type="molecule type" value="Genomic_DNA"/>
</dbReference>